<dbReference type="KEGG" id="fes:HER31_05515"/>
<evidence type="ECO:0000256" key="1">
    <source>
        <dbReference type="SAM" id="Phobius"/>
    </source>
</evidence>
<feature type="transmembrane region" description="Helical" evidence="1">
    <location>
        <begin position="64"/>
        <end position="85"/>
    </location>
</feature>
<dbReference type="GO" id="GO:0016874">
    <property type="term" value="F:ligase activity"/>
    <property type="evidence" value="ECO:0007669"/>
    <property type="project" value="UniProtKB-KW"/>
</dbReference>
<keyword evidence="1" id="KW-0812">Transmembrane</keyword>
<dbReference type="Proteomes" id="UP000501602">
    <property type="component" value="Chromosome"/>
</dbReference>
<protein>
    <submittedName>
        <fullName evidence="2">O-antigen ligase domain-containing protein</fullName>
    </submittedName>
</protein>
<feature type="transmembrane region" description="Helical" evidence="1">
    <location>
        <begin position="221"/>
        <end position="248"/>
    </location>
</feature>
<feature type="transmembrane region" description="Helical" evidence="1">
    <location>
        <begin position="27"/>
        <end position="52"/>
    </location>
</feature>
<dbReference type="RefSeq" id="WP_168659624.1">
    <property type="nucleotide sequence ID" value="NZ_CP051180.1"/>
</dbReference>
<dbReference type="EMBL" id="CP051180">
    <property type="protein sequence ID" value="QIZ76362.1"/>
    <property type="molecule type" value="Genomic_DNA"/>
</dbReference>
<keyword evidence="1" id="KW-1133">Transmembrane helix</keyword>
<gene>
    <name evidence="2" type="ORF">HER31_05515</name>
</gene>
<feature type="transmembrane region" description="Helical" evidence="1">
    <location>
        <begin position="190"/>
        <end position="209"/>
    </location>
</feature>
<organism evidence="2 3">
    <name type="scientific">Ferrimonas lipolytica</name>
    <dbReference type="NCBI Taxonomy" id="2724191"/>
    <lineage>
        <taxon>Bacteria</taxon>
        <taxon>Pseudomonadati</taxon>
        <taxon>Pseudomonadota</taxon>
        <taxon>Gammaproteobacteria</taxon>
        <taxon>Alteromonadales</taxon>
        <taxon>Ferrimonadaceae</taxon>
        <taxon>Ferrimonas</taxon>
    </lineage>
</organism>
<feature type="transmembrane region" description="Helical" evidence="1">
    <location>
        <begin position="339"/>
        <end position="367"/>
    </location>
</feature>
<sequence length="425" mass="46820">MATPLLNQTTVEEKLIWYGLVLSYPMYVLGALYVWGSVLGWLMLALVILRCWVDGRADYGPVPLIVWLWVTAMALMLVALIVAHIDWQLGLAKTIKSTIGWAKGWALLALFLLLGAVLPFRLALLTRGTCIVAAQSIILALISLVAVALGWSGEIYLSPLKAIGGPGYEFFTVRWFALNLETGLPRWSFFAPWAPAAGLMSCICLVICWQEQNPRWRALGIIGTAVMCLLCQSRAGWVLFAGLIPLLVLFGRAISPSMLLVAAIATVVMMLSSQWLFEHGNDAYQHIKDSRPDSTRVRSALADIALQRWQAEAPIWGHGIVERGPKMVEYMPIGTHHSWYGLLFVKGAVGALALALPLAITVIYLLVDAFRSAVSRTALLLALTLVGYSFFENLEILVYLFWPALLWIGAALNPLKTNALQKVAY</sequence>
<name>A0A6H1UEZ0_9GAMM</name>
<keyword evidence="1" id="KW-0472">Membrane</keyword>
<feature type="transmembrane region" description="Helical" evidence="1">
    <location>
        <begin position="396"/>
        <end position="415"/>
    </location>
</feature>
<feature type="transmembrane region" description="Helical" evidence="1">
    <location>
        <begin position="254"/>
        <end position="277"/>
    </location>
</feature>
<evidence type="ECO:0000313" key="2">
    <source>
        <dbReference type="EMBL" id="QIZ76362.1"/>
    </source>
</evidence>
<feature type="transmembrane region" description="Helical" evidence="1">
    <location>
        <begin position="105"/>
        <end position="124"/>
    </location>
</feature>
<keyword evidence="3" id="KW-1185">Reference proteome</keyword>
<feature type="transmembrane region" description="Helical" evidence="1">
    <location>
        <begin position="373"/>
        <end position="391"/>
    </location>
</feature>
<dbReference type="AlphaFoldDB" id="A0A6H1UEZ0"/>
<reference evidence="2 3" key="1">
    <citation type="submission" date="2020-04" db="EMBL/GenBank/DDBJ databases">
        <title>Ferrimonas sp. S7 isolated from sea water.</title>
        <authorList>
            <person name="Bae S.S."/>
            <person name="Baek K."/>
        </authorList>
    </citation>
    <scope>NUCLEOTIDE SEQUENCE [LARGE SCALE GENOMIC DNA]</scope>
    <source>
        <strain evidence="2 3">S7</strain>
    </source>
</reference>
<evidence type="ECO:0000313" key="3">
    <source>
        <dbReference type="Proteomes" id="UP000501602"/>
    </source>
</evidence>
<keyword evidence="2" id="KW-0436">Ligase</keyword>
<proteinExistence type="predicted"/>
<feature type="transmembrane region" description="Helical" evidence="1">
    <location>
        <begin position="131"/>
        <end position="151"/>
    </location>
</feature>
<accession>A0A6H1UEZ0</accession>